<sequence>MRQSSQRPAPKARNSPNTSKSNSKPGIYIIGLARQYPDNILPQKALEPIVRKFYPENIASPSVADMKSIQTLLDVSLKTGIDSRSNISSLPQILESSPTPPTIDELSRQFRISGVRLITIAFEKALEDASLAPADITHTVAVTCTDTGNPGYDLLVAQRLGLCNDVDRVFLHELHWACENPNDARIGPALFSDGAAALVLCNGIAMKETTSPIFELLGWGNEAMAGTLDDMCYLVDPKGYKLVLSKEVPKRAVNAIHPMFERLKTSFPKNLEESSTCLKPSDCDWAMHPGGIAILKGAQANLGLTPDYIRASWEVYRNFENSSSATVLIVLDTLRKMGDGRDKVVAASFGLGLCIEMATLRRC</sequence>
<dbReference type="PANTHER" id="PTHR11877">
    <property type="entry name" value="HYDROXYMETHYLGLUTARYL-COA SYNTHASE"/>
    <property type="match status" value="1"/>
</dbReference>
<evidence type="ECO:0000259" key="5">
    <source>
        <dbReference type="Pfam" id="PF00195"/>
    </source>
</evidence>
<reference evidence="7" key="1">
    <citation type="journal article" date="2020" name="Stud. Mycol.">
        <title>101 Dothideomycetes genomes: a test case for predicting lifestyles and emergence of pathogens.</title>
        <authorList>
            <person name="Haridas S."/>
            <person name="Albert R."/>
            <person name="Binder M."/>
            <person name="Bloem J."/>
            <person name="Labutti K."/>
            <person name="Salamov A."/>
            <person name="Andreopoulos B."/>
            <person name="Baker S."/>
            <person name="Barry K."/>
            <person name="Bills G."/>
            <person name="Bluhm B."/>
            <person name="Cannon C."/>
            <person name="Castanera R."/>
            <person name="Culley D."/>
            <person name="Daum C."/>
            <person name="Ezra D."/>
            <person name="Gonzalez J."/>
            <person name="Henrissat B."/>
            <person name="Kuo A."/>
            <person name="Liang C."/>
            <person name="Lipzen A."/>
            <person name="Lutzoni F."/>
            <person name="Magnuson J."/>
            <person name="Mondo S."/>
            <person name="Nolan M."/>
            <person name="Ohm R."/>
            <person name="Pangilinan J."/>
            <person name="Park H.-J."/>
            <person name="Ramirez L."/>
            <person name="Alfaro M."/>
            <person name="Sun H."/>
            <person name="Tritt A."/>
            <person name="Yoshinaga Y."/>
            <person name="Zwiers L.-H."/>
            <person name="Turgeon B."/>
            <person name="Goodwin S."/>
            <person name="Spatafora J."/>
            <person name="Crous P."/>
            <person name="Grigoriev I."/>
        </authorList>
    </citation>
    <scope>NUCLEOTIDE SEQUENCE</scope>
    <source>
        <strain evidence="7">CBS 125425</strain>
    </source>
</reference>
<evidence type="ECO:0000313" key="8">
    <source>
        <dbReference type="Proteomes" id="UP000799444"/>
    </source>
</evidence>
<feature type="region of interest" description="Disordered" evidence="4">
    <location>
        <begin position="1"/>
        <end position="25"/>
    </location>
</feature>
<organism evidence="7 8">
    <name type="scientific">Polyplosphaeria fusca</name>
    <dbReference type="NCBI Taxonomy" id="682080"/>
    <lineage>
        <taxon>Eukaryota</taxon>
        <taxon>Fungi</taxon>
        <taxon>Dikarya</taxon>
        <taxon>Ascomycota</taxon>
        <taxon>Pezizomycotina</taxon>
        <taxon>Dothideomycetes</taxon>
        <taxon>Pleosporomycetidae</taxon>
        <taxon>Pleosporales</taxon>
        <taxon>Tetraplosphaeriaceae</taxon>
        <taxon>Polyplosphaeria</taxon>
    </lineage>
</organism>
<dbReference type="Proteomes" id="UP000799444">
    <property type="component" value="Unassembled WGS sequence"/>
</dbReference>
<evidence type="ECO:0000256" key="1">
    <source>
        <dbReference type="ARBA" id="ARBA00005531"/>
    </source>
</evidence>
<feature type="compositionally biased region" description="Low complexity" evidence="4">
    <location>
        <begin position="14"/>
        <end position="25"/>
    </location>
</feature>
<proteinExistence type="inferred from homology"/>
<evidence type="ECO:0000256" key="2">
    <source>
        <dbReference type="ARBA" id="ARBA00022679"/>
    </source>
</evidence>
<evidence type="ECO:0000256" key="3">
    <source>
        <dbReference type="RuleBase" id="RU003633"/>
    </source>
</evidence>
<dbReference type="InterPro" id="IPR001099">
    <property type="entry name" value="Chalcone/stilbene_synt_N"/>
</dbReference>
<feature type="domain" description="Chalcone/stilbene synthase C-terminal" evidence="6">
    <location>
        <begin position="239"/>
        <end position="361"/>
    </location>
</feature>
<dbReference type="InterPro" id="IPR016039">
    <property type="entry name" value="Thiolase-like"/>
</dbReference>
<name>A0A9P4UVY1_9PLEO</name>
<dbReference type="InterPro" id="IPR011141">
    <property type="entry name" value="Polyketide_synthase_type-III"/>
</dbReference>
<dbReference type="Pfam" id="PF02797">
    <property type="entry name" value="Chal_sti_synt_C"/>
    <property type="match status" value="1"/>
</dbReference>
<dbReference type="GO" id="GO:0030639">
    <property type="term" value="P:polyketide biosynthetic process"/>
    <property type="evidence" value="ECO:0007669"/>
    <property type="project" value="TreeGrafter"/>
</dbReference>
<dbReference type="PIRSF" id="PIRSF000451">
    <property type="entry name" value="PKS_III"/>
    <property type="match status" value="1"/>
</dbReference>
<dbReference type="AlphaFoldDB" id="A0A9P4UVY1"/>
<evidence type="ECO:0000313" key="7">
    <source>
        <dbReference type="EMBL" id="KAF2728699.1"/>
    </source>
</evidence>
<evidence type="ECO:0000256" key="4">
    <source>
        <dbReference type="SAM" id="MobiDB-lite"/>
    </source>
</evidence>
<comment type="caution">
    <text evidence="7">The sequence shown here is derived from an EMBL/GenBank/DDBJ whole genome shotgun (WGS) entry which is preliminary data.</text>
</comment>
<gene>
    <name evidence="7" type="ORF">EJ04DRAFT_538258</name>
</gene>
<dbReference type="GO" id="GO:0016747">
    <property type="term" value="F:acyltransferase activity, transferring groups other than amino-acyl groups"/>
    <property type="evidence" value="ECO:0007669"/>
    <property type="project" value="InterPro"/>
</dbReference>
<dbReference type="Gene3D" id="3.40.47.10">
    <property type="match status" value="2"/>
</dbReference>
<dbReference type="OrthoDB" id="329835at2759"/>
<accession>A0A9P4UVY1</accession>
<keyword evidence="2 3" id="KW-0808">Transferase</keyword>
<comment type="similarity">
    <text evidence="1 3">Belongs to the thiolase-like superfamily. Chalcone/stilbene synthases family.</text>
</comment>
<feature type="domain" description="Chalcone/stilbene synthase N-terminal" evidence="5">
    <location>
        <begin position="29"/>
        <end position="173"/>
    </location>
</feature>
<protein>
    <submittedName>
        <fullName evidence="7">Thiolase-like protein</fullName>
    </submittedName>
</protein>
<keyword evidence="8" id="KW-1185">Reference proteome</keyword>
<dbReference type="EMBL" id="ML996269">
    <property type="protein sequence ID" value="KAF2728699.1"/>
    <property type="molecule type" value="Genomic_DNA"/>
</dbReference>
<evidence type="ECO:0000259" key="6">
    <source>
        <dbReference type="Pfam" id="PF02797"/>
    </source>
</evidence>
<keyword evidence="3" id="KW-0012">Acyltransferase</keyword>
<dbReference type="PANTHER" id="PTHR11877:SF46">
    <property type="entry name" value="TYPE III POLYKETIDE SYNTHASE A"/>
    <property type="match status" value="1"/>
</dbReference>
<dbReference type="SUPFAM" id="SSF53901">
    <property type="entry name" value="Thiolase-like"/>
    <property type="match status" value="2"/>
</dbReference>
<dbReference type="Pfam" id="PF00195">
    <property type="entry name" value="Chal_sti_synt_N"/>
    <property type="match status" value="1"/>
</dbReference>
<dbReference type="InterPro" id="IPR012328">
    <property type="entry name" value="Chalcone/stilbene_synt_C"/>
</dbReference>